<dbReference type="NCBIfam" id="NF002794">
    <property type="entry name" value="PRK02925.1"/>
    <property type="match status" value="1"/>
</dbReference>
<dbReference type="PATRIC" id="fig|476652.3.peg.2308"/>
<dbReference type="InterPro" id="IPR003766">
    <property type="entry name" value="Uronate_isomerase"/>
</dbReference>
<evidence type="ECO:0000256" key="1">
    <source>
        <dbReference type="ARBA" id="ARBA00001165"/>
    </source>
</evidence>
<dbReference type="HAMAP" id="MF_00675">
    <property type="entry name" value="UxaC"/>
    <property type="match status" value="1"/>
</dbReference>
<comment type="catalytic activity">
    <reaction evidence="7">
        <text>aldehydo-D-galacturonate = keto-D-tagaturonate</text>
        <dbReference type="Rhea" id="RHEA:27702"/>
        <dbReference type="ChEBI" id="CHEBI:12952"/>
        <dbReference type="ChEBI" id="CHEBI:17886"/>
    </reaction>
</comment>
<name>A0A0J1FRI9_9FIRM</name>
<dbReference type="GO" id="GO:0042840">
    <property type="term" value="P:D-glucuronate catabolic process"/>
    <property type="evidence" value="ECO:0007669"/>
    <property type="project" value="TreeGrafter"/>
</dbReference>
<evidence type="ECO:0000256" key="6">
    <source>
        <dbReference type="ARBA" id="ARBA00023235"/>
    </source>
</evidence>
<dbReference type="SUPFAM" id="SSF51556">
    <property type="entry name" value="Metallo-dependent hydrolases"/>
    <property type="match status" value="1"/>
</dbReference>
<dbReference type="InterPro" id="IPR032466">
    <property type="entry name" value="Metal_Hydrolase"/>
</dbReference>
<dbReference type="PANTHER" id="PTHR30068:SF4">
    <property type="entry name" value="URONATE ISOMERASE"/>
    <property type="match status" value="1"/>
</dbReference>
<evidence type="ECO:0000313" key="9">
    <source>
        <dbReference type="Proteomes" id="UP000036356"/>
    </source>
</evidence>
<reference evidence="8 9" key="1">
    <citation type="submission" date="2015-06" db="EMBL/GenBank/DDBJ databases">
        <title>Draft genome of the moderately acidophilic sulfate reducer Candidatus Desulfosporosinus acididurans strain M1.</title>
        <authorList>
            <person name="Poehlein A."/>
            <person name="Petzsch P."/>
            <person name="Johnson B.D."/>
            <person name="Schloemann M."/>
            <person name="Daniel R."/>
            <person name="Muehling M."/>
        </authorList>
    </citation>
    <scope>NUCLEOTIDE SEQUENCE [LARGE SCALE GENOMIC DNA]</scope>
    <source>
        <strain evidence="8 9">M1</strain>
    </source>
</reference>
<evidence type="ECO:0000256" key="3">
    <source>
        <dbReference type="ARBA" id="ARBA00008397"/>
    </source>
</evidence>
<dbReference type="Gene3D" id="3.20.20.140">
    <property type="entry name" value="Metal-dependent hydrolases"/>
    <property type="match status" value="1"/>
</dbReference>
<accession>A0A0J1FRI9</accession>
<keyword evidence="9" id="KW-1185">Reference proteome</keyword>
<dbReference type="GO" id="GO:0019698">
    <property type="term" value="P:D-galacturonate catabolic process"/>
    <property type="evidence" value="ECO:0007669"/>
    <property type="project" value="TreeGrafter"/>
</dbReference>
<gene>
    <name evidence="7 8" type="primary">uxaC</name>
    <name evidence="8" type="ORF">DEAC_c22280</name>
</gene>
<dbReference type="STRING" id="476652.DEAC_c22280"/>
<evidence type="ECO:0000256" key="4">
    <source>
        <dbReference type="ARBA" id="ARBA00012546"/>
    </source>
</evidence>
<dbReference type="PANTHER" id="PTHR30068">
    <property type="entry name" value="URONATE ISOMERASE"/>
    <property type="match status" value="1"/>
</dbReference>
<sequence length="498" mass="57277">MISINSVGILNSSNMNMKQKAQIYKRKMVTMTTFMDENFLLSTETAIDLYHNYAKTMPIIDYHCHISPKEIFDNKQFKNITDAWLYGDHYKWRAMRSVGVDEKFITGDSSDYEKFLAWAQTMPKLLGNPLYHWTHLELQRYFQVYEVLNEKTAPAIWEKVNSLLAGEGFRVRDIIKKSNVKVICTTDDPTDSLEYHLKLKDCADFEVKVYPAFRPDKALGIDKEGFKDWVDKLAQVSKVNIENYSDFLAALKKRLDFFHTVGGRVADHALDYVPFQETSEAEASGIFAKTLQGQRISFEEEQKFRTHTLQFLGQKYTELGWTMQLHINAHRNNNSRMLKLLGPDTGFDSVNDSKAAYPLSRLLDSLETQNALPKTILYSLNPNDFYVLATLMGCFQGSGIAGKIQLGAAWWFIDHKEGMLEQMKTLANLGALGTFVGMLTDSRSFLSYTRHEYFRRILCQMLGVWAENGEVPKDRELLGNYVENISFKNAKAYFGMEF</sequence>
<comment type="pathway">
    <text evidence="2 7">Carbohydrate metabolism; pentose and glucuronate interconversion.</text>
</comment>
<protein>
    <recommendedName>
        <fullName evidence="5 7">Uronate isomerase</fullName>
        <ecNumber evidence="4 7">5.3.1.12</ecNumber>
    </recommendedName>
    <alternativeName>
        <fullName evidence="7">Glucuronate isomerase</fullName>
    </alternativeName>
    <alternativeName>
        <fullName evidence="7">Uronic isomerase</fullName>
    </alternativeName>
</protein>
<dbReference type="Gene3D" id="1.10.2020.10">
    <property type="entry name" value="uronate isomerase, domain 2, chain A"/>
    <property type="match status" value="1"/>
</dbReference>
<evidence type="ECO:0000256" key="7">
    <source>
        <dbReference type="HAMAP-Rule" id="MF_00675"/>
    </source>
</evidence>
<dbReference type="Pfam" id="PF02614">
    <property type="entry name" value="UxaC"/>
    <property type="match status" value="1"/>
</dbReference>
<dbReference type="UniPathway" id="UPA00246"/>
<evidence type="ECO:0000256" key="5">
    <source>
        <dbReference type="ARBA" id="ARBA00020555"/>
    </source>
</evidence>
<dbReference type="Proteomes" id="UP000036356">
    <property type="component" value="Unassembled WGS sequence"/>
</dbReference>
<organism evidence="8 9">
    <name type="scientific">Desulfosporosinus acididurans</name>
    <dbReference type="NCBI Taxonomy" id="476652"/>
    <lineage>
        <taxon>Bacteria</taxon>
        <taxon>Bacillati</taxon>
        <taxon>Bacillota</taxon>
        <taxon>Clostridia</taxon>
        <taxon>Eubacteriales</taxon>
        <taxon>Desulfitobacteriaceae</taxon>
        <taxon>Desulfosporosinus</taxon>
    </lineage>
</organism>
<dbReference type="AlphaFoldDB" id="A0A0J1FRI9"/>
<evidence type="ECO:0000256" key="2">
    <source>
        <dbReference type="ARBA" id="ARBA00004892"/>
    </source>
</evidence>
<dbReference type="EMBL" id="LDZY01000007">
    <property type="protein sequence ID" value="KLU65598.1"/>
    <property type="molecule type" value="Genomic_DNA"/>
</dbReference>
<proteinExistence type="inferred from homology"/>
<comment type="similarity">
    <text evidence="3 7">Belongs to the metallo-dependent hydrolases superfamily. Uronate isomerase family.</text>
</comment>
<dbReference type="GO" id="GO:0008880">
    <property type="term" value="F:glucuronate isomerase activity"/>
    <property type="evidence" value="ECO:0007669"/>
    <property type="project" value="UniProtKB-UniRule"/>
</dbReference>
<keyword evidence="6 7" id="KW-0413">Isomerase</keyword>
<comment type="caution">
    <text evidence="8">The sequence shown here is derived from an EMBL/GenBank/DDBJ whole genome shotgun (WGS) entry which is preliminary data.</text>
</comment>
<evidence type="ECO:0000313" key="8">
    <source>
        <dbReference type="EMBL" id="KLU65598.1"/>
    </source>
</evidence>
<dbReference type="EC" id="5.3.1.12" evidence="4 7"/>
<comment type="catalytic activity">
    <reaction evidence="1 7">
        <text>D-glucuronate = D-fructuronate</text>
        <dbReference type="Rhea" id="RHEA:13049"/>
        <dbReference type="ChEBI" id="CHEBI:58720"/>
        <dbReference type="ChEBI" id="CHEBI:59863"/>
        <dbReference type="EC" id="5.3.1.12"/>
    </reaction>
</comment>